<proteinExistence type="predicted"/>
<name>A0A914RU18_PAREQ</name>
<keyword evidence="1" id="KW-1185">Reference proteome</keyword>
<dbReference type="AlphaFoldDB" id="A0A914RU18"/>
<sequence length="188" mass="21520">VISKNLFIARLKDARSSACCKEVTGQPCTEPIKLSNPSFHHPSEREGDGTLKLTWPDCFDMGIDVTLPPKVHINRLAMKLDVMIQPIGKKLKLLENTDGNLCRATEERTYHLTVKLCPPPEDPNFTMCSAFSKSLWQKDYWQKQGAVDIWMKFYERGDTRAEQGSYTPTNSELLEYWVSKRNPDRLLA</sequence>
<evidence type="ECO:0000313" key="1">
    <source>
        <dbReference type="Proteomes" id="UP000887564"/>
    </source>
</evidence>
<organism evidence="1 2">
    <name type="scientific">Parascaris equorum</name>
    <name type="common">Equine roundworm</name>
    <dbReference type="NCBI Taxonomy" id="6256"/>
    <lineage>
        <taxon>Eukaryota</taxon>
        <taxon>Metazoa</taxon>
        <taxon>Ecdysozoa</taxon>
        <taxon>Nematoda</taxon>
        <taxon>Chromadorea</taxon>
        <taxon>Rhabditida</taxon>
        <taxon>Spirurina</taxon>
        <taxon>Ascaridomorpha</taxon>
        <taxon>Ascaridoidea</taxon>
        <taxon>Ascarididae</taxon>
        <taxon>Parascaris</taxon>
    </lineage>
</organism>
<evidence type="ECO:0000313" key="2">
    <source>
        <dbReference type="WBParaSite" id="PEQ_0000981801-mRNA-1"/>
    </source>
</evidence>
<accession>A0A914RU18</accession>
<reference evidence="2" key="1">
    <citation type="submission" date="2022-11" db="UniProtKB">
        <authorList>
            <consortium name="WormBaseParasite"/>
        </authorList>
    </citation>
    <scope>IDENTIFICATION</scope>
</reference>
<dbReference type="WBParaSite" id="PEQ_0000981801-mRNA-1">
    <property type="protein sequence ID" value="PEQ_0000981801-mRNA-1"/>
    <property type="gene ID" value="PEQ_0000981801"/>
</dbReference>
<dbReference type="Proteomes" id="UP000887564">
    <property type="component" value="Unplaced"/>
</dbReference>
<protein>
    <submittedName>
        <fullName evidence="2">Uncharacterized protein</fullName>
    </submittedName>
</protein>